<protein>
    <submittedName>
        <fullName evidence="1">Uncharacterized protein</fullName>
    </submittedName>
</protein>
<sequence>MSSKMYFVPEYNRVSNVMQYNFALLRSVSVSLNLRFASDLEIITSGSNSQSLQGLRDVPFLQYMHGMV</sequence>
<gene>
    <name evidence="1" type="ORF">Hyperionvirus23_10</name>
</gene>
<name>A0A3G5AEN4_9VIRU</name>
<reference evidence="1" key="1">
    <citation type="submission" date="2018-10" db="EMBL/GenBank/DDBJ databases">
        <title>Hidden diversity of soil giant viruses.</title>
        <authorList>
            <person name="Schulz F."/>
            <person name="Alteio L."/>
            <person name="Goudeau D."/>
            <person name="Ryan E.M."/>
            <person name="Malmstrom R.R."/>
            <person name="Blanchard J."/>
            <person name="Woyke T."/>
        </authorList>
    </citation>
    <scope>NUCLEOTIDE SEQUENCE</scope>
    <source>
        <strain evidence="1">HYV1</strain>
    </source>
</reference>
<evidence type="ECO:0000313" key="1">
    <source>
        <dbReference type="EMBL" id="AYV84343.1"/>
    </source>
</evidence>
<accession>A0A3G5AEN4</accession>
<proteinExistence type="predicted"/>
<organism evidence="1">
    <name type="scientific">Hyperionvirus sp</name>
    <dbReference type="NCBI Taxonomy" id="2487770"/>
    <lineage>
        <taxon>Viruses</taxon>
        <taxon>Varidnaviria</taxon>
        <taxon>Bamfordvirae</taxon>
        <taxon>Nucleocytoviricota</taxon>
        <taxon>Megaviricetes</taxon>
        <taxon>Imitervirales</taxon>
        <taxon>Mimiviridae</taxon>
        <taxon>Klosneuvirinae</taxon>
    </lineage>
</organism>
<dbReference type="EMBL" id="MK072405">
    <property type="protein sequence ID" value="AYV84343.1"/>
    <property type="molecule type" value="Genomic_DNA"/>
</dbReference>